<dbReference type="Pfam" id="PF01321">
    <property type="entry name" value="Creatinase_N"/>
    <property type="match status" value="1"/>
</dbReference>
<dbReference type="RefSeq" id="WP_263951822.1">
    <property type="nucleotide sequence ID" value="NZ_JAOYFC010000001.1"/>
</dbReference>
<proteinExistence type="predicted"/>
<organism evidence="3 4">
    <name type="scientific">Halocynthiibacter halioticoli</name>
    <dbReference type="NCBI Taxonomy" id="2986804"/>
    <lineage>
        <taxon>Bacteria</taxon>
        <taxon>Pseudomonadati</taxon>
        <taxon>Pseudomonadota</taxon>
        <taxon>Alphaproteobacteria</taxon>
        <taxon>Rhodobacterales</taxon>
        <taxon>Paracoccaceae</taxon>
        <taxon>Halocynthiibacter</taxon>
    </lineage>
</organism>
<dbReference type="SUPFAM" id="SSF53092">
    <property type="entry name" value="Creatinase/prolidase N-terminal domain"/>
    <property type="match status" value="1"/>
</dbReference>
<dbReference type="AlphaFoldDB" id="A0AAE3J0K6"/>
<dbReference type="Pfam" id="PF00557">
    <property type="entry name" value="Peptidase_M24"/>
    <property type="match status" value="1"/>
</dbReference>
<dbReference type="InterPro" id="IPR036005">
    <property type="entry name" value="Creatinase/aminopeptidase-like"/>
</dbReference>
<dbReference type="InterPro" id="IPR050659">
    <property type="entry name" value="Peptidase_M24B"/>
</dbReference>
<evidence type="ECO:0000313" key="3">
    <source>
        <dbReference type="EMBL" id="MCV6822992.1"/>
    </source>
</evidence>
<dbReference type="Gene3D" id="3.40.350.10">
    <property type="entry name" value="Creatinase/prolidase N-terminal domain"/>
    <property type="match status" value="1"/>
</dbReference>
<dbReference type="InterPro" id="IPR000587">
    <property type="entry name" value="Creatinase_N"/>
</dbReference>
<reference evidence="3" key="1">
    <citation type="submission" date="2022-10" db="EMBL/GenBank/DDBJ databases">
        <authorList>
            <person name="Yue Y."/>
        </authorList>
    </citation>
    <scope>NUCLEOTIDE SEQUENCE</scope>
    <source>
        <strain evidence="3">Z654</strain>
    </source>
</reference>
<accession>A0AAE3J0K6</accession>
<protein>
    <submittedName>
        <fullName evidence="3">Xaa-Pro peptidase family protein</fullName>
    </submittedName>
</protein>
<dbReference type="EMBL" id="JAOYFC010000001">
    <property type="protein sequence ID" value="MCV6822992.1"/>
    <property type="molecule type" value="Genomic_DNA"/>
</dbReference>
<sequence>MDNTTRLAEMLAEIGADWAILTSPDSVCFATGHVVPIEIGPSPFSGGPTTAFVSRDGVAGVVCPNTDAGQAIDCEEISYAGFACSVVDQVSNYLAAVKTMLEKLGVVGRVAVETASLTAALADLLPAERSVIDDSLKRLKAIKTTREIGLLTRSAEVAALGQKEAAGISISGRTELDVLNGIRARMETEAGTRCALAGEFLAGIERSSTLGLMPGAYELQKGDPVVCDLAPRVQGYWGDSCSSFVVEAEKSDEFAKMHQACFETLQFAISELRPGLKVCDFDKLLRNHLKEYGYSYPHHSGHGIGTSVHEWPRLVPDEAAMIEENMVLMVEPGSYVPGLGGVRCEFMLRVTNSGAVPMATF</sequence>
<dbReference type="Gene3D" id="3.90.230.10">
    <property type="entry name" value="Creatinase/methionine aminopeptidase superfamily"/>
    <property type="match status" value="1"/>
</dbReference>
<evidence type="ECO:0000259" key="1">
    <source>
        <dbReference type="Pfam" id="PF00557"/>
    </source>
</evidence>
<feature type="domain" description="Creatinase N-terminal" evidence="2">
    <location>
        <begin position="6"/>
        <end position="127"/>
    </location>
</feature>
<dbReference type="Proteomes" id="UP001208041">
    <property type="component" value="Unassembled WGS sequence"/>
</dbReference>
<dbReference type="PANTHER" id="PTHR46112:SF2">
    <property type="entry name" value="XAA-PRO AMINOPEPTIDASE P-RELATED"/>
    <property type="match status" value="1"/>
</dbReference>
<feature type="domain" description="Peptidase M24" evidence="1">
    <location>
        <begin position="152"/>
        <end position="352"/>
    </location>
</feature>
<evidence type="ECO:0000313" key="4">
    <source>
        <dbReference type="Proteomes" id="UP001208041"/>
    </source>
</evidence>
<comment type="caution">
    <text evidence="3">The sequence shown here is derived from an EMBL/GenBank/DDBJ whole genome shotgun (WGS) entry which is preliminary data.</text>
</comment>
<dbReference type="SUPFAM" id="SSF55920">
    <property type="entry name" value="Creatinase/aminopeptidase"/>
    <property type="match status" value="1"/>
</dbReference>
<dbReference type="InterPro" id="IPR000994">
    <property type="entry name" value="Pept_M24"/>
</dbReference>
<dbReference type="PANTHER" id="PTHR46112">
    <property type="entry name" value="AMINOPEPTIDASE"/>
    <property type="match status" value="1"/>
</dbReference>
<name>A0AAE3J0K6_9RHOB</name>
<gene>
    <name evidence="3" type="ORF">OH136_00370</name>
</gene>
<evidence type="ECO:0000259" key="2">
    <source>
        <dbReference type="Pfam" id="PF01321"/>
    </source>
</evidence>
<dbReference type="InterPro" id="IPR029149">
    <property type="entry name" value="Creatin/AminoP/Spt16_N"/>
</dbReference>
<keyword evidence="4" id="KW-1185">Reference proteome</keyword>